<dbReference type="OrthoDB" id="1797983at2"/>
<gene>
    <name evidence="2" type="ORF">CGZ75_18740</name>
</gene>
<dbReference type="Proteomes" id="UP000215145">
    <property type="component" value="Unassembled WGS sequence"/>
</dbReference>
<protein>
    <submittedName>
        <fullName evidence="2">Uncharacterized protein</fullName>
    </submittedName>
</protein>
<sequence>MHKSPMLLLSLFLIIFVSACSNFSDEPIPSPTASIENSSTTIPVEVVSYNWGLKETYGSPWELLENKTAVTVQKKSKIILSFDKKPEKILFHQNLSYDDFIKLDILSNEIIVPDKKGIYIYSFIATWPKGTVHYSIKVKVE</sequence>
<name>A0A229NYC9_9BACL</name>
<dbReference type="AlphaFoldDB" id="A0A229NYC9"/>
<dbReference type="EMBL" id="NMUQ01000002">
    <property type="protein sequence ID" value="OXM14902.1"/>
    <property type="molecule type" value="Genomic_DNA"/>
</dbReference>
<reference evidence="2 3" key="1">
    <citation type="submission" date="2017-07" db="EMBL/GenBank/DDBJ databases">
        <title>Paenibacillus herberti R33 genome sequencing and assembly.</title>
        <authorList>
            <person name="Su W."/>
        </authorList>
    </citation>
    <scope>NUCLEOTIDE SEQUENCE [LARGE SCALE GENOMIC DNA]</scope>
    <source>
        <strain evidence="2 3">R33</strain>
    </source>
</reference>
<feature type="signal peptide" evidence="1">
    <location>
        <begin position="1"/>
        <end position="19"/>
    </location>
</feature>
<keyword evidence="1" id="KW-0732">Signal</keyword>
<keyword evidence="3" id="KW-1185">Reference proteome</keyword>
<evidence type="ECO:0000313" key="2">
    <source>
        <dbReference type="EMBL" id="OXM14902.1"/>
    </source>
</evidence>
<dbReference type="PROSITE" id="PS51257">
    <property type="entry name" value="PROKAR_LIPOPROTEIN"/>
    <property type="match status" value="1"/>
</dbReference>
<comment type="caution">
    <text evidence="2">The sequence shown here is derived from an EMBL/GenBank/DDBJ whole genome shotgun (WGS) entry which is preliminary data.</text>
</comment>
<organism evidence="2 3">
    <name type="scientific">Paenibacillus herberti</name>
    <dbReference type="NCBI Taxonomy" id="1619309"/>
    <lineage>
        <taxon>Bacteria</taxon>
        <taxon>Bacillati</taxon>
        <taxon>Bacillota</taxon>
        <taxon>Bacilli</taxon>
        <taxon>Bacillales</taxon>
        <taxon>Paenibacillaceae</taxon>
        <taxon>Paenibacillus</taxon>
    </lineage>
</organism>
<dbReference type="RefSeq" id="WP_089525719.1">
    <property type="nucleotide sequence ID" value="NZ_NMUQ01000002.1"/>
</dbReference>
<proteinExistence type="predicted"/>
<accession>A0A229NYC9</accession>
<feature type="chain" id="PRO_5039449695" evidence="1">
    <location>
        <begin position="20"/>
        <end position="141"/>
    </location>
</feature>
<evidence type="ECO:0000256" key="1">
    <source>
        <dbReference type="SAM" id="SignalP"/>
    </source>
</evidence>
<evidence type="ECO:0000313" key="3">
    <source>
        <dbReference type="Proteomes" id="UP000215145"/>
    </source>
</evidence>